<dbReference type="SUPFAM" id="SSF48403">
    <property type="entry name" value="Ankyrin repeat"/>
    <property type="match status" value="1"/>
</dbReference>
<dbReference type="InterPro" id="IPR036770">
    <property type="entry name" value="Ankyrin_rpt-contain_sf"/>
</dbReference>
<accession>A0A382LI57</accession>
<evidence type="ECO:0000313" key="1">
    <source>
        <dbReference type="EMBL" id="SVC36359.1"/>
    </source>
</evidence>
<gene>
    <name evidence="1" type="ORF">METZ01_LOCUS289213</name>
</gene>
<dbReference type="EMBL" id="UINC01087196">
    <property type="protein sequence ID" value="SVC36359.1"/>
    <property type="molecule type" value="Genomic_DNA"/>
</dbReference>
<proteinExistence type="predicted"/>
<dbReference type="AlphaFoldDB" id="A0A382LI57"/>
<feature type="non-terminal residue" evidence="1">
    <location>
        <position position="250"/>
    </location>
</feature>
<dbReference type="Gene3D" id="1.25.40.20">
    <property type="entry name" value="Ankyrin repeat-containing domain"/>
    <property type="match status" value="1"/>
</dbReference>
<name>A0A382LI57_9ZZZZ</name>
<organism evidence="1">
    <name type="scientific">marine metagenome</name>
    <dbReference type="NCBI Taxonomy" id="408172"/>
    <lineage>
        <taxon>unclassified sequences</taxon>
        <taxon>metagenomes</taxon>
        <taxon>ecological metagenomes</taxon>
    </lineage>
</organism>
<sequence>MDYLTRKITDRLTARQGHLLTDAETRFIIAASRDQNRQTASCDVDRMQVLLRLEPGILKTVGPAALHNAIQFRGTEDAVRFLLDRGVRAFDLDLGLEYPLNATLRNNNLESLRLILEAGVGDASTVTEQANSDGLANVSLLYWVANLGLDTAYVELLLKHGADPELPLIGNGERGTTVLQEAVAHPLASDGTPTPDPVWAWRKLEVARAIVEQGARYDIYSAAGLDDRDHVRKLVAKNRDAAHRPGDGGM</sequence>
<protein>
    <submittedName>
        <fullName evidence="1">Uncharacterized protein</fullName>
    </submittedName>
</protein>
<reference evidence="1" key="1">
    <citation type="submission" date="2018-05" db="EMBL/GenBank/DDBJ databases">
        <authorList>
            <person name="Lanie J.A."/>
            <person name="Ng W.-L."/>
            <person name="Kazmierczak K.M."/>
            <person name="Andrzejewski T.M."/>
            <person name="Davidsen T.M."/>
            <person name="Wayne K.J."/>
            <person name="Tettelin H."/>
            <person name="Glass J.I."/>
            <person name="Rusch D."/>
            <person name="Podicherti R."/>
            <person name="Tsui H.-C.T."/>
            <person name="Winkler M.E."/>
        </authorList>
    </citation>
    <scope>NUCLEOTIDE SEQUENCE</scope>
</reference>